<dbReference type="InterPro" id="IPR001303">
    <property type="entry name" value="Aldolase_II/adducin_N"/>
</dbReference>
<keyword evidence="2" id="KW-0560">Oxidoreductase</keyword>
<proteinExistence type="inferred from homology"/>
<dbReference type="InterPro" id="IPR013454">
    <property type="entry name" value="Bifunc_RhaD/ADH"/>
</dbReference>
<evidence type="ECO:0000256" key="1">
    <source>
        <dbReference type="ARBA" id="ARBA00006484"/>
    </source>
</evidence>
<evidence type="ECO:0000256" key="2">
    <source>
        <dbReference type="ARBA" id="ARBA00023002"/>
    </source>
</evidence>
<evidence type="ECO:0000313" key="4">
    <source>
        <dbReference type="EMBL" id="ANY81935.1"/>
    </source>
</evidence>
<sequence length="708" mass="77446">MRGQEETVDTATPTVTLLDNHWDDAKAATLDEPGLLLYRSNLLGADKRITNYGGGNTSAKVMETDPLTGETAEVLWVKGSGGDVGTIKLDGFATLYMDKLRSLKTLYKGVEDEDRMVGFLPHATFNLNSRAASIDTPLHGFLPYKHVDHMHPDAIIAIAASKNSRELTKEIFGDEIGWLPWRRPGFQLGLDLEAFARANPDAKGVVLESHGLFTWADNAKECYELTLRIINQAIQWFAEKTAGKSAFGGAVTSSLSREERRRIAARLMPEIRGKIGQAERKLGHFDDQDAVLEFVNSANLKPLAQLGTSCPDHFLRTKIRPLVLDFDPKAPDVDAVLAGLDAALEAYRADYARYYEQSKHPNSPKMRDPNPVIFLIPGVGLLSFARDKATARIASEFYVNAINVMRGASSVSEYQGLPEQEAFDIEYWLLEEAKLQRMPKPKSLAGRIAFITGGAGGIGRATAERLVGEGACVVLADIDQESLDRTVKDFTKLFGQDAVRGVKLNVTSEPEVLSSFIEASVEFGGIDILVSNAGIASSAPVEDTDLAMWNRNIEILATGYFLVSREAFRLFRRQKLGGNVVFVSSKNGLASSPNASAYCTAKAAEIHLARCLALEGAEAGIRVNTVNPDAVLRGSKIWTGEWREQRAASSNLAVDELEEHYRKRSLLKLNVFPEDIAEAIYFLASDLSAKSTGNIINVDAGNATSFTR</sequence>
<comment type="similarity">
    <text evidence="1">Belongs to the short-chain dehydrogenases/reductases (SDR) family.</text>
</comment>
<dbReference type="SUPFAM" id="SSF53639">
    <property type="entry name" value="AraD/HMP-PK domain-like"/>
    <property type="match status" value="1"/>
</dbReference>
<dbReference type="Gene3D" id="3.40.225.10">
    <property type="entry name" value="Class II aldolase/adducin N-terminal domain"/>
    <property type="match status" value="1"/>
</dbReference>
<dbReference type="AlphaFoldDB" id="A0A1B2EPN0"/>
<dbReference type="NCBIfam" id="TIGR02632">
    <property type="entry name" value="RhaD_aldol-ADH"/>
    <property type="match status" value="1"/>
</dbReference>
<dbReference type="PANTHER" id="PTHR43669">
    <property type="entry name" value="5-KETO-D-GLUCONATE 5-REDUCTASE"/>
    <property type="match status" value="1"/>
</dbReference>
<feature type="domain" description="Class II aldolase/adducin N-terminal" evidence="3">
    <location>
        <begin position="35"/>
        <end position="237"/>
    </location>
</feature>
<dbReference type="EMBL" id="CP016616">
    <property type="protein sequence ID" value="ANY81935.1"/>
    <property type="molecule type" value="Genomic_DNA"/>
</dbReference>
<dbReference type="SUPFAM" id="SSF51735">
    <property type="entry name" value="NAD(P)-binding Rossmann-fold domains"/>
    <property type="match status" value="1"/>
</dbReference>
<dbReference type="GO" id="GO:0016491">
    <property type="term" value="F:oxidoreductase activity"/>
    <property type="evidence" value="ECO:0007669"/>
    <property type="project" value="UniProtKB-KW"/>
</dbReference>
<dbReference type="FunFam" id="3.40.50.720:FF:000084">
    <property type="entry name" value="Short-chain dehydrogenase reductase"/>
    <property type="match status" value="1"/>
</dbReference>
<dbReference type="CDD" id="cd08943">
    <property type="entry name" value="R1PA_ADH_SDR_c"/>
    <property type="match status" value="1"/>
</dbReference>
<dbReference type="Pfam" id="PF13561">
    <property type="entry name" value="adh_short_C2"/>
    <property type="match status" value="1"/>
</dbReference>
<dbReference type="InterPro" id="IPR036291">
    <property type="entry name" value="NAD(P)-bd_dom_sf"/>
</dbReference>
<reference evidence="4" key="1">
    <citation type="submission" date="2016-07" db="EMBL/GenBank/DDBJ databases">
        <title>Microvirga ossetica sp. nov. a new species of rhizobia isolated from root nodules of the legume species Vicia alpestris Steven originated from North Ossetia region in the Caucasus.</title>
        <authorList>
            <person name="Safronova V.I."/>
            <person name="Kuznetsova I.G."/>
            <person name="Sazanova A.L."/>
            <person name="Belimov A."/>
            <person name="Andronov E."/>
            <person name="Osledkin Y.S."/>
            <person name="Onishchuk O.P."/>
            <person name="Kurchak O.N."/>
            <person name="Shaposhnikov A.I."/>
            <person name="Willems A."/>
            <person name="Tikhonovich I.A."/>
        </authorList>
    </citation>
    <scope>NUCLEOTIDE SEQUENCE [LARGE SCALE GENOMIC DNA]</scope>
    <source>
        <strain evidence="4">V5/3M</strain>
    </source>
</reference>
<dbReference type="Gene3D" id="3.40.50.720">
    <property type="entry name" value="NAD(P)-binding Rossmann-like Domain"/>
    <property type="match status" value="1"/>
</dbReference>
<organism evidence="4">
    <name type="scientific">Microvirga ossetica</name>
    <dbReference type="NCBI Taxonomy" id="1882682"/>
    <lineage>
        <taxon>Bacteria</taxon>
        <taxon>Pseudomonadati</taxon>
        <taxon>Pseudomonadota</taxon>
        <taxon>Alphaproteobacteria</taxon>
        <taxon>Hyphomicrobiales</taxon>
        <taxon>Methylobacteriaceae</taxon>
        <taxon>Microvirga</taxon>
    </lineage>
</organism>
<dbReference type="KEGG" id="moc:BB934_19545"/>
<protein>
    <submittedName>
        <fullName evidence="4">Short-chain dehydrogenase</fullName>
    </submittedName>
</protein>
<name>A0A1B2EPN0_9HYPH</name>
<evidence type="ECO:0000259" key="3">
    <source>
        <dbReference type="SMART" id="SM01007"/>
    </source>
</evidence>
<dbReference type="PRINTS" id="PR00080">
    <property type="entry name" value="SDRFAMILY"/>
</dbReference>
<dbReference type="SMART" id="SM01007">
    <property type="entry name" value="Aldolase_II"/>
    <property type="match status" value="1"/>
</dbReference>
<dbReference type="PANTHER" id="PTHR43669:SF8">
    <property type="entry name" value="SHORT-CHAIN TYPE DEHYDROGENASE_REDUCTASE-RELATED"/>
    <property type="match status" value="1"/>
</dbReference>
<dbReference type="OrthoDB" id="9774430at2"/>
<dbReference type="InterPro" id="IPR002347">
    <property type="entry name" value="SDR_fam"/>
</dbReference>
<dbReference type="InterPro" id="IPR036409">
    <property type="entry name" value="Aldolase_II/adducin_N_sf"/>
</dbReference>
<dbReference type="Pfam" id="PF00596">
    <property type="entry name" value="Aldolase_II"/>
    <property type="match status" value="1"/>
</dbReference>
<gene>
    <name evidence="4" type="ORF">BB934_19545</name>
</gene>
<dbReference type="NCBIfam" id="NF006189">
    <property type="entry name" value="PRK08324.1-3"/>
    <property type="match status" value="1"/>
</dbReference>
<dbReference type="PRINTS" id="PR00081">
    <property type="entry name" value="GDHRDH"/>
</dbReference>
<accession>A0A1B2EPN0</accession>